<gene>
    <name evidence="3" type="ORF">MYF79_12015</name>
</gene>
<feature type="signal peptide" evidence="1">
    <location>
        <begin position="1"/>
        <end position="19"/>
    </location>
</feature>
<reference evidence="3 4" key="1">
    <citation type="submission" date="2022-04" db="EMBL/GenBank/DDBJ databases">
        <title>The arsenic-methylating capacity of Chitinophaga filiformis YT5 during chitin decomposition.</title>
        <authorList>
            <person name="Chen G."/>
            <person name="Liang Y."/>
        </authorList>
    </citation>
    <scope>NUCLEOTIDE SEQUENCE [LARGE SCALE GENOMIC DNA]</scope>
    <source>
        <strain evidence="3 4">YT5</strain>
    </source>
</reference>
<proteinExistence type="predicted"/>
<sequence length="171" mass="19024">MKKVCALFLFMFFVTIIHAQSIKGTWELVAVENQLPDGSKTQPYGVDPKGLLIFDDNGNYALQMLRSIPSRPKFAAADKNKGTTEENAALVQGSNSHFGKYTVDDKAHTITFNIEHAFYPNWEGTTQVRSFNIKNDQLTYVVTNTTNGGAVTAVVIWKRYASGANENKNLK</sequence>
<organism evidence="3 4">
    <name type="scientific">Chitinophaga filiformis</name>
    <name type="common">Myxococcus filiformis</name>
    <name type="synonym">Flexibacter filiformis</name>
    <dbReference type="NCBI Taxonomy" id="104663"/>
    <lineage>
        <taxon>Bacteria</taxon>
        <taxon>Pseudomonadati</taxon>
        <taxon>Bacteroidota</taxon>
        <taxon>Chitinophagia</taxon>
        <taxon>Chitinophagales</taxon>
        <taxon>Chitinophagaceae</taxon>
        <taxon>Chitinophaga</taxon>
    </lineage>
</organism>
<protein>
    <submittedName>
        <fullName evidence="3">Lipocalin-like domain-containing protein</fullName>
    </submittedName>
</protein>
<dbReference type="InterPro" id="IPR024311">
    <property type="entry name" value="Lipocalin-like"/>
</dbReference>
<evidence type="ECO:0000313" key="4">
    <source>
        <dbReference type="Proteomes" id="UP000830198"/>
    </source>
</evidence>
<feature type="domain" description="Lipocalin-like" evidence="2">
    <location>
        <begin position="24"/>
        <end position="159"/>
    </location>
</feature>
<dbReference type="RefSeq" id="WP_247814101.1">
    <property type="nucleotide sequence ID" value="NZ_CP095855.1"/>
</dbReference>
<keyword evidence="4" id="KW-1185">Reference proteome</keyword>
<accession>A0ABY4I7X9</accession>
<dbReference type="EMBL" id="CP095855">
    <property type="protein sequence ID" value="UPK72010.1"/>
    <property type="molecule type" value="Genomic_DNA"/>
</dbReference>
<evidence type="ECO:0000313" key="3">
    <source>
        <dbReference type="EMBL" id="UPK72010.1"/>
    </source>
</evidence>
<feature type="chain" id="PRO_5045385794" evidence="1">
    <location>
        <begin position="20"/>
        <end position="171"/>
    </location>
</feature>
<evidence type="ECO:0000256" key="1">
    <source>
        <dbReference type="SAM" id="SignalP"/>
    </source>
</evidence>
<name>A0ABY4I7X9_CHIFI</name>
<evidence type="ECO:0000259" key="2">
    <source>
        <dbReference type="Pfam" id="PF13924"/>
    </source>
</evidence>
<dbReference type="Pfam" id="PF13924">
    <property type="entry name" value="Lipocalin_5"/>
    <property type="match status" value="1"/>
</dbReference>
<keyword evidence="1" id="KW-0732">Signal</keyword>
<dbReference type="Proteomes" id="UP000830198">
    <property type="component" value="Chromosome"/>
</dbReference>